<name>A0A498H469_9EURY</name>
<dbReference type="PANTHER" id="PTHR19288:SF46">
    <property type="entry name" value="HALOACID DEHALOGENASE-LIKE HYDROLASE DOMAIN-CONTAINING PROTEIN 2"/>
    <property type="match status" value="1"/>
</dbReference>
<evidence type="ECO:0000313" key="7">
    <source>
        <dbReference type="Proteomes" id="UP000290932"/>
    </source>
</evidence>
<dbReference type="NCBIfam" id="TIGR01458">
    <property type="entry name" value="HAD-SF-IIA-hyp3"/>
    <property type="match status" value="1"/>
</dbReference>
<reference evidence="6 7" key="1">
    <citation type="journal article" date="2015" name="Int. J. Syst. Evol. Microbiol.">
        <title>Methanoculleus taiwanensis sp. nov., a methanogen isolated from deep marine sediment at the deformation front area near Taiwan.</title>
        <authorList>
            <person name="Weng C.Y."/>
            <person name="Chen S.C."/>
            <person name="Lai M.C."/>
            <person name="Wu S.Y."/>
            <person name="Lin S."/>
            <person name="Yang T.F."/>
            <person name="Chen P.C."/>
        </authorList>
    </citation>
    <scope>NUCLEOTIDE SEQUENCE [LARGE SCALE GENOMIC DNA]</scope>
    <source>
        <strain evidence="6 7">CYW4</strain>
    </source>
</reference>
<evidence type="ECO:0000256" key="3">
    <source>
        <dbReference type="ARBA" id="ARBA00022723"/>
    </source>
</evidence>
<comment type="cofactor">
    <cofactor evidence="1">
        <name>Mg(2+)</name>
        <dbReference type="ChEBI" id="CHEBI:18420"/>
    </cofactor>
</comment>
<dbReference type="InterPro" id="IPR023214">
    <property type="entry name" value="HAD_sf"/>
</dbReference>
<dbReference type="NCBIfam" id="TIGR01460">
    <property type="entry name" value="HAD-SF-IIA"/>
    <property type="match status" value="1"/>
</dbReference>
<dbReference type="RefSeq" id="WP_128692386.1">
    <property type="nucleotide sequence ID" value="NZ_LHQS01000001.1"/>
</dbReference>
<dbReference type="Pfam" id="PF13242">
    <property type="entry name" value="Hydrolase_like"/>
    <property type="match status" value="1"/>
</dbReference>
<keyword evidence="4" id="KW-0460">Magnesium</keyword>
<proteinExistence type="inferred from homology"/>
<dbReference type="AlphaFoldDB" id="A0A498H469"/>
<dbReference type="SUPFAM" id="SSF56784">
    <property type="entry name" value="HAD-like"/>
    <property type="match status" value="1"/>
</dbReference>
<dbReference type="OrthoDB" id="25155at2157"/>
<protein>
    <recommendedName>
        <fullName evidence="5">Haloacid dehalogenase-like hydrolase domain-containing protein 2</fullName>
    </recommendedName>
</protein>
<gene>
    <name evidence="6" type="ORF">ABH15_00350</name>
</gene>
<evidence type="ECO:0000256" key="4">
    <source>
        <dbReference type="ARBA" id="ARBA00022842"/>
    </source>
</evidence>
<evidence type="ECO:0000313" key="6">
    <source>
        <dbReference type="EMBL" id="RXE56674.1"/>
    </source>
</evidence>
<keyword evidence="3" id="KW-0479">Metal-binding</keyword>
<sequence length="248" mass="26756">MDIDGVLYVGDAPVAGARETLAFLEEREVPFRFVSNTTRRSRRSIAERLAGLGYRIPADLIVTSPVAAVARMRERGQRRCFLLTTGDVREDFEQEGIAVAEEDVDVVIVGDAGENFTYDRMNAAFRLLENGAELVALEKDRYWMGGDGLMLSAGPFVAGLEYAAGVRAEVMGKPSQAFFALALREMGVSPDGAAMIGDDIFTDVGGAQAAGLAGILVKTGKYREEVVRRSGVTPDLVIESLAALPEYL</sequence>
<dbReference type="GO" id="GO:0016791">
    <property type="term" value="F:phosphatase activity"/>
    <property type="evidence" value="ECO:0007669"/>
    <property type="project" value="InterPro"/>
</dbReference>
<evidence type="ECO:0000256" key="5">
    <source>
        <dbReference type="ARBA" id="ARBA00039666"/>
    </source>
</evidence>
<accession>A0A498H469</accession>
<dbReference type="Gene3D" id="3.40.50.1000">
    <property type="entry name" value="HAD superfamily/HAD-like"/>
    <property type="match status" value="2"/>
</dbReference>
<dbReference type="GO" id="GO:0046872">
    <property type="term" value="F:metal ion binding"/>
    <property type="evidence" value="ECO:0007669"/>
    <property type="project" value="UniProtKB-KW"/>
</dbReference>
<dbReference type="InterPro" id="IPR006355">
    <property type="entry name" value="LHPP/HDHD2"/>
</dbReference>
<comment type="similarity">
    <text evidence="2">Belongs to the HAD-like hydrolase superfamily.</text>
</comment>
<dbReference type="PANTHER" id="PTHR19288">
    <property type="entry name" value="4-NITROPHENYLPHOSPHATASE-RELATED"/>
    <property type="match status" value="1"/>
</dbReference>
<evidence type="ECO:0000256" key="2">
    <source>
        <dbReference type="ARBA" id="ARBA00007958"/>
    </source>
</evidence>
<dbReference type="Proteomes" id="UP000290932">
    <property type="component" value="Unassembled WGS sequence"/>
</dbReference>
<dbReference type="InterPro" id="IPR036412">
    <property type="entry name" value="HAD-like_sf"/>
</dbReference>
<dbReference type="EMBL" id="LHQS01000001">
    <property type="protein sequence ID" value="RXE56674.1"/>
    <property type="molecule type" value="Genomic_DNA"/>
</dbReference>
<comment type="caution">
    <text evidence="6">The sequence shown here is derived from an EMBL/GenBank/DDBJ whole genome shotgun (WGS) entry which is preliminary data.</text>
</comment>
<evidence type="ECO:0000256" key="1">
    <source>
        <dbReference type="ARBA" id="ARBA00001946"/>
    </source>
</evidence>
<organism evidence="6 7">
    <name type="scientific">Methanoculleus taiwanensis</name>
    <dbReference type="NCBI Taxonomy" id="1550565"/>
    <lineage>
        <taxon>Archaea</taxon>
        <taxon>Methanobacteriati</taxon>
        <taxon>Methanobacteriota</taxon>
        <taxon>Stenosarchaea group</taxon>
        <taxon>Methanomicrobia</taxon>
        <taxon>Methanomicrobiales</taxon>
        <taxon>Methanomicrobiaceae</taxon>
        <taxon>Methanoculleus</taxon>
    </lineage>
</organism>
<dbReference type="InterPro" id="IPR006357">
    <property type="entry name" value="HAD-SF_hydro_IIA"/>
</dbReference>
<keyword evidence="7" id="KW-1185">Reference proteome</keyword>
<dbReference type="Pfam" id="PF13344">
    <property type="entry name" value="Hydrolase_6"/>
    <property type="match status" value="1"/>
</dbReference>
<dbReference type="GO" id="GO:0005737">
    <property type="term" value="C:cytoplasm"/>
    <property type="evidence" value="ECO:0007669"/>
    <property type="project" value="TreeGrafter"/>
</dbReference>